<evidence type="ECO:0000313" key="2">
    <source>
        <dbReference type="Proteomes" id="UP000199035"/>
    </source>
</evidence>
<gene>
    <name evidence="1" type="ORF">SAMN05421643_12243</name>
</gene>
<reference evidence="2" key="1">
    <citation type="submission" date="2016-10" db="EMBL/GenBank/DDBJ databases">
        <authorList>
            <person name="Varghese N."/>
            <person name="Submissions S."/>
        </authorList>
    </citation>
    <scope>NUCLEOTIDE SEQUENCE [LARGE SCALE GENOMIC DNA]</scope>
    <source>
        <strain evidence="2">ANC 5109</strain>
    </source>
</reference>
<keyword evidence="2" id="KW-1185">Reference proteome</keyword>
<name>A0A1H3M1F8_9GAMM</name>
<dbReference type="EMBL" id="FNPK01000022">
    <property type="protein sequence ID" value="SDY70406.1"/>
    <property type="molecule type" value="Genomic_DNA"/>
</dbReference>
<evidence type="ECO:0000313" key="1">
    <source>
        <dbReference type="EMBL" id="SDY70406.1"/>
    </source>
</evidence>
<accession>A0A1H3M1F8</accession>
<dbReference type="Proteomes" id="UP000199035">
    <property type="component" value="Unassembled WGS sequence"/>
</dbReference>
<organism evidence="1 2">
    <name type="scientific">Acinetobacter kyonggiensis</name>
    <dbReference type="NCBI Taxonomy" id="595670"/>
    <lineage>
        <taxon>Bacteria</taxon>
        <taxon>Pseudomonadati</taxon>
        <taxon>Pseudomonadota</taxon>
        <taxon>Gammaproteobacteria</taxon>
        <taxon>Moraxellales</taxon>
        <taxon>Moraxellaceae</taxon>
        <taxon>Acinetobacter</taxon>
    </lineage>
</organism>
<dbReference type="RefSeq" id="WP_244516327.1">
    <property type="nucleotide sequence ID" value="NZ_FNPK01000022.1"/>
</dbReference>
<sequence length="346" mass="38946">MKKLIFTLIACLIILISLYFYLKPNNSQSIAELQKESVSNSSENSAEQSIQTSSNNTDMIAPLKLLKAFIEKAPFKQEDTHSILAQNPENIQNYLSEFSSLIDTNIMKNNKLSADQKAKILWSMFKEYNWLGDDNAFKAIIKDNLMYLRNPYLIPEIMKTYGDISSLGEKSANSRHDLLEIINSIDISPQNPNNKLVVDTLRSELRSINSRSEAQNLSDMATKILYEYGKSTGIDVIPDIIQAANTNTQASLSYVNNVLKLTLSDNNTTQLQSLIQSNMSQSTRDDLNKAISFNLKEDGNIAISSLNKESLAILDQYLGKEFSNNPEFEKNTELKQVYGKIKSALE</sequence>
<proteinExistence type="predicted"/>
<protein>
    <submittedName>
        <fullName evidence="1">Uncharacterized protein</fullName>
    </submittedName>
</protein>
<dbReference type="AlphaFoldDB" id="A0A1H3M1F8"/>